<sequence>MKRAYNYALAVLIMTVVFGCKKHHDDTSSTELTGSWELAEASGSMPPKTFAEGNGNMLVFNENTYSSYVNGQLVKSGTFTTISDNTVEQNICLIVPDGQFTRRIVFDTDSTKKFYNIADGKLSITFGCYALDGGQKLTYRHIQPIPID</sequence>
<dbReference type="OrthoDB" id="677189at2"/>
<accession>A0A1V9FY22</accession>
<evidence type="ECO:0000313" key="1">
    <source>
        <dbReference type="EMBL" id="OQP63220.1"/>
    </source>
</evidence>
<keyword evidence="2" id="KW-1185">Reference proteome</keyword>
<dbReference type="RefSeq" id="WP_081147943.1">
    <property type="nucleotide sequence ID" value="NZ_LVYD01000046.1"/>
</dbReference>
<reference evidence="1 2" key="1">
    <citation type="submission" date="2016-03" db="EMBL/GenBank/DDBJ databases">
        <title>Niastella vici sp. nov., isolated from farmland soil.</title>
        <authorList>
            <person name="Chen L."/>
            <person name="Wang D."/>
            <person name="Yang S."/>
            <person name="Wang G."/>
        </authorList>
    </citation>
    <scope>NUCLEOTIDE SEQUENCE [LARGE SCALE GENOMIC DNA]</scope>
    <source>
        <strain evidence="1 2">DJ57</strain>
    </source>
</reference>
<comment type="caution">
    <text evidence="1">The sequence shown here is derived from an EMBL/GenBank/DDBJ whole genome shotgun (WGS) entry which is preliminary data.</text>
</comment>
<dbReference type="Proteomes" id="UP000192796">
    <property type="component" value="Unassembled WGS sequence"/>
</dbReference>
<dbReference type="STRING" id="1703345.A3860_25355"/>
<evidence type="ECO:0000313" key="2">
    <source>
        <dbReference type="Proteomes" id="UP000192796"/>
    </source>
</evidence>
<organism evidence="1 2">
    <name type="scientific">Niastella vici</name>
    <dbReference type="NCBI Taxonomy" id="1703345"/>
    <lineage>
        <taxon>Bacteria</taxon>
        <taxon>Pseudomonadati</taxon>
        <taxon>Bacteroidota</taxon>
        <taxon>Chitinophagia</taxon>
        <taxon>Chitinophagales</taxon>
        <taxon>Chitinophagaceae</taxon>
        <taxon>Niastella</taxon>
    </lineage>
</organism>
<dbReference type="EMBL" id="LVYD01000046">
    <property type="protein sequence ID" value="OQP63220.1"/>
    <property type="molecule type" value="Genomic_DNA"/>
</dbReference>
<protein>
    <recommendedName>
        <fullName evidence="3">Lipocalin-like domain-containing protein</fullName>
    </recommendedName>
</protein>
<dbReference type="PROSITE" id="PS51257">
    <property type="entry name" value="PROKAR_LIPOPROTEIN"/>
    <property type="match status" value="1"/>
</dbReference>
<name>A0A1V9FY22_9BACT</name>
<dbReference type="AlphaFoldDB" id="A0A1V9FY22"/>
<proteinExistence type="predicted"/>
<evidence type="ECO:0008006" key="3">
    <source>
        <dbReference type="Google" id="ProtNLM"/>
    </source>
</evidence>
<gene>
    <name evidence="1" type="ORF">A3860_25355</name>
</gene>